<reference evidence="1 2" key="1">
    <citation type="submission" date="2017-05" db="EMBL/GenBank/DDBJ databases">
        <title>The Genome Sequence of Enterococcus sp. 8G7_MSG3316.</title>
        <authorList>
            <consortium name="The Broad Institute Genomics Platform"/>
            <consortium name="The Broad Institute Genomic Center for Infectious Diseases"/>
            <person name="Earl A."/>
            <person name="Manson A."/>
            <person name="Schwartman J."/>
            <person name="Gilmore M."/>
            <person name="Abouelleil A."/>
            <person name="Cao P."/>
            <person name="Chapman S."/>
            <person name="Cusick C."/>
            <person name="Shea T."/>
            <person name="Young S."/>
            <person name="Neafsey D."/>
            <person name="Nusbaum C."/>
            <person name="Birren B."/>
        </authorList>
    </citation>
    <scope>NUCLEOTIDE SEQUENCE [LARGE SCALE GENOMIC DNA]</scope>
    <source>
        <strain evidence="1 2">8G7_MSG3316</strain>
    </source>
</reference>
<sequence>MKRFLFKIFGRVLFLSVFLIVSGCSITNSSLIEVRNQELAQALESDSKFFIYIGRPTCPICEDFESILENALEELDNNLYYFNTDKARDEDEEKMLALIESLEIVAVPTIIYVEYGEVISQLNGLHTQVEVIDFFETYSDN</sequence>
<dbReference type="Proteomes" id="UP000195043">
    <property type="component" value="Unassembled WGS sequence"/>
</dbReference>
<dbReference type="Gene3D" id="3.40.30.10">
    <property type="entry name" value="Glutaredoxin"/>
    <property type="match status" value="1"/>
</dbReference>
<dbReference type="AlphaFoldDB" id="A0A242A521"/>
<dbReference type="Pfam" id="PF20207">
    <property type="entry name" value="DUF6568"/>
    <property type="match status" value="1"/>
</dbReference>
<dbReference type="CDD" id="cd02947">
    <property type="entry name" value="TRX_family"/>
    <property type="match status" value="1"/>
</dbReference>
<accession>A0A242A521</accession>
<dbReference type="OrthoDB" id="9792987at2"/>
<gene>
    <name evidence="1" type="ORF">A5886_001214</name>
</gene>
<dbReference type="PROSITE" id="PS51257">
    <property type="entry name" value="PROKAR_LIPOPROTEIN"/>
    <property type="match status" value="1"/>
</dbReference>
<dbReference type="RefSeq" id="WP_086274125.1">
    <property type="nucleotide sequence ID" value="NZ_NGKU01000001.1"/>
</dbReference>
<name>A0A242A521_9ENTE</name>
<comment type="caution">
    <text evidence="1">The sequence shown here is derived from an EMBL/GenBank/DDBJ whole genome shotgun (WGS) entry which is preliminary data.</text>
</comment>
<proteinExistence type="predicted"/>
<evidence type="ECO:0008006" key="3">
    <source>
        <dbReference type="Google" id="ProtNLM"/>
    </source>
</evidence>
<dbReference type="EMBL" id="NGKU01000001">
    <property type="protein sequence ID" value="OTN76137.1"/>
    <property type="molecule type" value="Genomic_DNA"/>
</dbReference>
<dbReference type="STRING" id="1834191.A5886_001214"/>
<evidence type="ECO:0000313" key="2">
    <source>
        <dbReference type="Proteomes" id="UP000195043"/>
    </source>
</evidence>
<keyword evidence="2" id="KW-1185">Reference proteome</keyword>
<organism evidence="1 2">
    <name type="scientific">Candidatus Enterococcus testudinis</name>
    <dbReference type="NCBI Taxonomy" id="1834191"/>
    <lineage>
        <taxon>Bacteria</taxon>
        <taxon>Bacillati</taxon>
        <taxon>Bacillota</taxon>
        <taxon>Bacilli</taxon>
        <taxon>Lactobacillales</taxon>
        <taxon>Enterococcaceae</taxon>
        <taxon>Enterococcus</taxon>
    </lineage>
</organism>
<dbReference type="InterPro" id="IPR036249">
    <property type="entry name" value="Thioredoxin-like_sf"/>
</dbReference>
<dbReference type="SUPFAM" id="SSF52833">
    <property type="entry name" value="Thioredoxin-like"/>
    <property type="match status" value="1"/>
</dbReference>
<evidence type="ECO:0000313" key="1">
    <source>
        <dbReference type="EMBL" id="OTN76137.1"/>
    </source>
</evidence>
<protein>
    <recommendedName>
        <fullName evidence="3">Thioredoxin domain-containing protein</fullName>
    </recommendedName>
</protein>
<dbReference type="InterPro" id="IPR046698">
    <property type="entry name" value="PedC-like"/>
</dbReference>